<evidence type="ECO:0000259" key="2">
    <source>
        <dbReference type="Pfam" id="PF00156"/>
    </source>
</evidence>
<dbReference type="GO" id="GO:0016757">
    <property type="term" value="F:glycosyltransferase activity"/>
    <property type="evidence" value="ECO:0007669"/>
    <property type="project" value="UniProtKB-KW"/>
</dbReference>
<dbReference type="STRING" id="46177.SAMN05660976_06070"/>
<dbReference type="Proteomes" id="UP000198953">
    <property type="component" value="Unassembled WGS sequence"/>
</dbReference>
<evidence type="ECO:0000256" key="1">
    <source>
        <dbReference type="ARBA" id="ARBA00008007"/>
    </source>
</evidence>
<feature type="domain" description="Phosphoribosyltransferase" evidence="2">
    <location>
        <begin position="193"/>
        <end position="229"/>
    </location>
</feature>
<dbReference type="Gene3D" id="3.40.50.2020">
    <property type="match status" value="1"/>
</dbReference>
<proteinExistence type="inferred from homology"/>
<organism evidence="3 4">
    <name type="scientific">Nonomuraea pusilla</name>
    <dbReference type="NCBI Taxonomy" id="46177"/>
    <lineage>
        <taxon>Bacteria</taxon>
        <taxon>Bacillati</taxon>
        <taxon>Actinomycetota</taxon>
        <taxon>Actinomycetes</taxon>
        <taxon>Streptosporangiales</taxon>
        <taxon>Streptosporangiaceae</taxon>
        <taxon>Nonomuraea</taxon>
    </lineage>
</organism>
<dbReference type="EMBL" id="FOBF01000017">
    <property type="protein sequence ID" value="SEM79408.1"/>
    <property type="molecule type" value="Genomic_DNA"/>
</dbReference>
<gene>
    <name evidence="3" type="ORF">SAMN05660976_06070</name>
</gene>
<evidence type="ECO:0000313" key="3">
    <source>
        <dbReference type="EMBL" id="SEM79408.1"/>
    </source>
</evidence>
<dbReference type="AlphaFoldDB" id="A0A1H8BBM7"/>
<keyword evidence="3" id="KW-0808">Transferase</keyword>
<dbReference type="InterPro" id="IPR051910">
    <property type="entry name" value="ComF/GntX_DNA_util-trans"/>
</dbReference>
<dbReference type="PANTHER" id="PTHR47505">
    <property type="entry name" value="DNA UTILIZATION PROTEIN YHGH"/>
    <property type="match status" value="1"/>
</dbReference>
<dbReference type="Pfam" id="PF00156">
    <property type="entry name" value="Pribosyltran"/>
    <property type="match status" value="1"/>
</dbReference>
<sequence>MRPGILGGVLSGVLDLLLPQSCAGCGGAGAGLCEGCLGAMAATPAARTPRPRPAGLPECWAAASYEGGVRRAVVAYKERGATALAGALGTLLAYAVLTAVTRTGLAGGALTLVPVPSARRSLRSRGHDPVGRLATLAARDLRALGLPAGVWPALGQSRRVADQAGLSRAQRAANLDGALRLSPAARTRPAGPVLVVDDIVTTGATLAEAARALRAAGTDVALAVTVAATRRRS</sequence>
<accession>A0A1H8BBM7</accession>
<dbReference type="PANTHER" id="PTHR47505:SF1">
    <property type="entry name" value="DNA UTILIZATION PROTEIN YHGH"/>
    <property type="match status" value="1"/>
</dbReference>
<dbReference type="InterPro" id="IPR000836">
    <property type="entry name" value="PRTase_dom"/>
</dbReference>
<evidence type="ECO:0000313" key="4">
    <source>
        <dbReference type="Proteomes" id="UP000198953"/>
    </source>
</evidence>
<comment type="similarity">
    <text evidence="1">Belongs to the ComF/GntX family.</text>
</comment>
<dbReference type="InterPro" id="IPR029057">
    <property type="entry name" value="PRTase-like"/>
</dbReference>
<reference evidence="3 4" key="1">
    <citation type="submission" date="2016-10" db="EMBL/GenBank/DDBJ databases">
        <authorList>
            <person name="de Groot N.N."/>
        </authorList>
    </citation>
    <scope>NUCLEOTIDE SEQUENCE [LARGE SCALE GENOMIC DNA]</scope>
    <source>
        <strain evidence="3 4">DSM 43357</strain>
    </source>
</reference>
<dbReference type="SUPFAM" id="SSF53271">
    <property type="entry name" value="PRTase-like"/>
    <property type="match status" value="1"/>
</dbReference>
<protein>
    <submittedName>
        <fullName evidence="3">Predicted amidophosphoribosyltransferases</fullName>
    </submittedName>
</protein>
<keyword evidence="3" id="KW-0328">Glycosyltransferase</keyword>
<keyword evidence="4" id="KW-1185">Reference proteome</keyword>
<name>A0A1H8BBM7_9ACTN</name>
<dbReference type="RefSeq" id="WP_256257343.1">
    <property type="nucleotide sequence ID" value="NZ_FOBF01000017.1"/>
</dbReference>